<dbReference type="Proteomes" id="UP000012073">
    <property type="component" value="Unassembled WGS sequence"/>
</dbReference>
<accession>R7QEE7</accession>
<feature type="region of interest" description="Disordered" evidence="1">
    <location>
        <begin position="1"/>
        <end position="38"/>
    </location>
</feature>
<dbReference type="GeneID" id="17323673"/>
<evidence type="ECO:0000256" key="1">
    <source>
        <dbReference type="SAM" id="MobiDB-lite"/>
    </source>
</evidence>
<reference evidence="3" key="1">
    <citation type="journal article" date="2013" name="Proc. Natl. Acad. Sci. U.S.A.">
        <title>Genome structure and metabolic features in the red seaweed Chondrus crispus shed light on evolution of the Archaeplastida.</title>
        <authorList>
            <person name="Collen J."/>
            <person name="Porcel B."/>
            <person name="Carre W."/>
            <person name="Ball S.G."/>
            <person name="Chaparro C."/>
            <person name="Tonon T."/>
            <person name="Barbeyron T."/>
            <person name="Michel G."/>
            <person name="Noel B."/>
            <person name="Valentin K."/>
            <person name="Elias M."/>
            <person name="Artiguenave F."/>
            <person name="Arun A."/>
            <person name="Aury J.M."/>
            <person name="Barbosa-Neto J.F."/>
            <person name="Bothwell J.H."/>
            <person name="Bouget F.Y."/>
            <person name="Brillet L."/>
            <person name="Cabello-Hurtado F."/>
            <person name="Capella-Gutierrez S."/>
            <person name="Charrier B."/>
            <person name="Cladiere L."/>
            <person name="Cock J.M."/>
            <person name="Coelho S.M."/>
            <person name="Colleoni C."/>
            <person name="Czjzek M."/>
            <person name="Da Silva C."/>
            <person name="Delage L."/>
            <person name="Denoeud F."/>
            <person name="Deschamps P."/>
            <person name="Dittami S.M."/>
            <person name="Gabaldon T."/>
            <person name="Gachon C.M."/>
            <person name="Groisillier A."/>
            <person name="Herve C."/>
            <person name="Jabbari K."/>
            <person name="Katinka M."/>
            <person name="Kloareg B."/>
            <person name="Kowalczyk N."/>
            <person name="Labadie K."/>
            <person name="Leblanc C."/>
            <person name="Lopez P.J."/>
            <person name="McLachlan D.H."/>
            <person name="Meslet-Cladiere L."/>
            <person name="Moustafa A."/>
            <person name="Nehr Z."/>
            <person name="Nyvall Collen P."/>
            <person name="Panaud O."/>
            <person name="Partensky F."/>
            <person name="Poulain J."/>
            <person name="Rensing S.A."/>
            <person name="Rousvoal S."/>
            <person name="Samson G."/>
            <person name="Symeonidi A."/>
            <person name="Weissenbach J."/>
            <person name="Zambounis A."/>
            <person name="Wincker P."/>
            <person name="Boyen C."/>
        </authorList>
    </citation>
    <scope>NUCLEOTIDE SEQUENCE [LARGE SCALE GENOMIC DNA]</scope>
    <source>
        <strain evidence="3">cv. Stackhouse</strain>
    </source>
</reference>
<name>R7QEE7_CHOCR</name>
<evidence type="ECO:0000313" key="3">
    <source>
        <dbReference type="Proteomes" id="UP000012073"/>
    </source>
</evidence>
<feature type="compositionally biased region" description="Low complexity" evidence="1">
    <location>
        <begin position="19"/>
        <end position="38"/>
    </location>
</feature>
<dbReference type="EMBL" id="HG001762">
    <property type="protein sequence ID" value="CDF36138.1"/>
    <property type="molecule type" value="Genomic_DNA"/>
</dbReference>
<sequence>MRTLIFKLSPSPHIRTPNPSTSMLQLTPPTLTQRPTAN</sequence>
<dbReference type="AlphaFoldDB" id="R7QEE7"/>
<dbReference type="RefSeq" id="XP_005715957.1">
    <property type="nucleotide sequence ID" value="XM_005715900.1"/>
</dbReference>
<organism evidence="2 3">
    <name type="scientific">Chondrus crispus</name>
    <name type="common">Carrageen Irish moss</name>
    <name type="synonym">Polymorpha crispa</name>
    <dbReference type="NCBI Taxonomy" id="2769"/>
    <lineage>
        <taxon>Eukaryota</taxon>
        <taxon>Rhodophyta</taxon>
        <taxon>Florideophyceae</taxon>
        <taxon>Rhodymeniophycidae</taxon>
        <taxon>Gigartinales</taxon>
        <taxon>Gigartinaceae</taxon>
        <taxon>Chondrus</taxon>
    </lineage>
</organism>
<proteinExistence type="predicted"/>
<dbReference type="Gramene" id="CDF36138">
    <property type="protein sequence ID" value="CDF36138"/>
    <property type="gene ID" value="CHC_T00004566001"/>
</dbReference>
<protein>
    <submittedName>
        <fullName evidence="2">Uncharacterized protein</fullName>
    </submittedName>
</protein>
<dbReference type="KEGG" id="ccp:CHC_T00004566001"/>
<gene>
    <name evidence="2" type="ORF">CHC_T00004566001</name>
</gene>
<keyword evidence="3" id="KW-1185">Reference proteome</keyword>
<evidence type="ECO:0000313" key="2">
    <source>
        <dbReference type="EMBL" id="CDF36138.1"/>
    </source>
</evidence>